<proteinExistence type="inferred from homology"/>
<evidence type="ECO:0000313" key="6">
    <source>
        <dbReference type="EMBL" id="NNG34781.1"/>
    </source>
</evidence>
<dbReference type="InterPro" id="IPR045857">
    <property type="entry name" value="O16G_dom_2"/>
</dbReference>
<feature type="region of interest" description="Disordered" evidence="4">
    <location>
        <begin position="1"/>
        <end position="29"/>
    </location>
</feature>
<dbReference type="SUPFAM" id="SSF51445">
    <property type="entry name" value="(Trans)glycosidases"/>
    <property type="match status" value="1"/>
</dbReference>
<dbReference type="EMBL" id="JABEND010000002">
    <property type="protein sequence ID" value="NNG34781.1"/>
    <property type="molecule type" value="Genomic_DNA"/>
</dbReference>
<dbReference type="FunFam" id="3.90.400.10:FF:000002">
    <property type="entry name" value="Sucrose isomerase"/>
    <property type="match status" value="1"/>
</dbReference>
<dbReference type="FunFam" id="3.20.20.80:FF:000064">
    <property type="entry name" value="Oligo-1,6-glucosidase"/>
    <property type="match status" value="2"/>
</dbReference>
<comment type="similarity">
    <text evidence="1">Belongs to the glycosyl hydrolase 13 family.</text>
</comment>
<keyword evidence="7" id="KW-1185">Reference proteome</keyword>
<dbReference type="Gene3D" id="2.60.40.1180">
    <property type="entry name" value="Golgi alpha-mannosidase II"/>
    <property type="match status" value="1"/>
</dbReference>
<dbReference type="FunFam" id="2.60.40.1180:FF:000007">
    <property type="entry name" value="Sucrose isomerase"/>
    <property type="match status" value="1"/>
</dbReference>
<dbReference type="RefSeq" id="WP_171198466.1">
    <property type="nucleotide sequence ID" value="NZ_JABEND010000002.1"/>
</dbReference>
<comment type="caution">
    <text evidence="6">The sequence shown here is derived from an EMBL/GenBank/DDBJ whole genome shotgun (WGS) entry which is preliminary data.</text>
</comment>
<organism evidence="6 7">
    <name type="scientific">Nakamurella aerolata</name>
    <dbReference type="NCBI Taxonomy" id="1656892"/>
    <lineage>
        <taxon>Bacteria</taxon>
        <taxon>Bacillati</taxon>
        <taxon>Actinomycetota</taxon>
        <taxon>Actinomycetes</taxon>
        <taxon>Nakamurellales</taxon>
        <taxon>Nakamurellaceae</taxon>
        <taxon>Nakamurella</taxon>
    </lineage>
</organism>
<accession>A0A849A6Y0</accession>
<dbReference type="SUPFAM" id="SSF51011">
    <property type="entry name" value="Glycosyl hydrolase domain"/>
    <property type="match status" value="1"/>
</dbReference>
<name>A0A849A6Y0_9ACTN</name>
<evidence type="ECO:0000259" key="5">
    <source>
        <dbReference type="SMART" id="SM00642"/>
    </source>
</evidence>
<reference evidence="6 7" key="1">
    <citation type="submission" date="2020-05" db="EMBL/GenBank/DDBJ databases">
        <title>Nakamurella sp. DB0629 isolated from air conditioner.</title>
        <authorList>
            <person name="Kim D.H."/>
            <person name="Kim D.-U."/>
        </authorList>
    </citation>
    <scope>NUCLEOTIDE SEQUENCE [LARGE SCALE GENOMIC DNA]</scope>
    <source>
        <strain evidence="6 7">DB0629</strain>
    </source>
</reference>
<dbReference type="CDD" id="cd11333">
    <property type="entry name" value="AmyAc_SI_OligoGlu_DGase"/>
    <property type="match status" value="1"/>
</dbReference>
<dbReference type="SMART" id="SM00642">
    <property type="entry name" value="Aamy"/>
    <property type="match status" value="1"/>
</dbReference>
<sequence>MTTETPDTAVPDTAGFGATAPATALREPGGPDTWWQRAVVYQIYPRSFADANGDGIGDLPGVISRLDYLAELGVDVVWLSPFYPSPQDDNGYDISNYTDVDPVFGTLADFDALVAEAHRRDLRVMIDVVVNHTSDEHPWFVEAMSGKDSAKRDWYIWRPARRGMTPGSPGAEPNNWGSAFGGSAWQYDEASGEYYLHIFSRKQPDLNWENPRVRAAVADMLRWWLARGVDGFRLDVVNFLSKVPGLPDGIVGSGSRFGDGAPFYTCGPRIHEYLNDLHDTVFGTAPTPLLTVGEMPGVTVDEAIRFTDPRSREVDMVFQFEHVGLDHGDHKFDPQELDLRELKASLGRWQTALAGVGWNSLYWNNHDQPRVVSRFGDDGKYRIESAKLLGTVLHLHRGTPYVYQGEEIGMTNAPFAGRADFRDIESINHYDEAIGAGVPESDVLTGLRAYGRDNARTPMQWDGGPGAGFTAGTPWIPVNPNHIEISVDQQRSDPDSVFHHYRALIALRHSEPVITTGTFRMLVPDHRSLYAFVRASEQTSLLVVANFSGENLELDLPEYAEHAAGELILRNYPDDTGTLLRPWESRVYRRRLGNGIDSGAGRKVDPEDLA</sequence>
<evidence type="ECO:0000256" key="2">
    <source>
        <dbReference type="ARBA" id="ARBA00022801"/>
    </source>
</evidence>
<feature type="compositionally biased region" description="Low complexity" evidence="4">
    <location>
        <begin position="13"/>
        <end position="24"/>
    </location>
</feature>
<dbReference type="Gene3D" id="3.20.20.80">
    <property type="entry name" value="Glycosidases"/>
    <property type="match status" value="1"/>
</dbReference>
<dbReference type="InterPro" id="IPR013780">
    <property type="entry name" value="Glyco_hydro_b"/>
</dbReference>
<evidence type="ECO:0000256" key="1">
    <source>
        <dbReference type="ARBA" id="ARBA00008061"/>
    </source>
</evidence>
<keyword evidence="3" id="KW-0326">Glycosidase</keyword>
<dbReference type="AlphaFoldDB" id="A0A849A6Y0"/>
<dbReference type="GO" id="GO:0004556">
    <property type="term" value="F:alpha-amylase activity"/>
    <property type="evidence" value="ECO:0007669"/>
    <property type="project" value="TreeGrafter"/>
</dbReference>
<dbReference type="PANTHER" id="PTHR10357">
    <property type="entry name" value="ALPHA-AMYLASE FAMILY MEMBER"/>
    <property type="match status" value="1"/>
</dbReference>
<dbReference type="PANTHER" id="PTHR10357:SF179">
    <property type="entry name" value="NEUTRAL AND BASIC AMINO ACID TRANSPORT PROTEIN RBAT"/>
    <property type="match status" value="1"/>
</dbReference>
<keyword evidence="2" id="KW-0378">Hydrolase</keyword>
<dbReference type="InterPro" id="IPR017853">
    <property type="entry name" value="GH"/>
</dbReference>
<evidence type="ECO:0000313" key="7">
    <source>
        <dbReference type="Proteomes" id="UP000562984"/>
    </source>
</evidence>
<evidence type="ECO:0000256" key="4">
    <source>
        <dbReference type="SAM" id="MobiDB-lite"/>
    </source>
</evidence>
<dbReference type="Proteomes" id="UP000562984">
    <property type="component" value="Unassembled WGS sequence"/>
</dbReference>
<feature type="domain" description="Glycosyl hydrolase family 13 catalytic" evidence="5">
    <location>
        <begin position="42"/>
        <end position="456"/>
    </location>
</feature>
<dbReference type="InterPro" id="IPR032091">
    <property type="entry name" value="Malt_amylase-like_C"/>
</dbReference>
<dbReference type="GO" id="GO:0009313">
    <property type="term" value="P:oligosaccharide catabolic process"/>
    <property type="evidence" value="ECO:0007669"/>
    <property type="project" value="TreeGrafter"/>
</dbReference>
<dbReference type="Pfam" id="PF00128">
    <property type="entry name" value="Alpha-amylase"/>
    <property type="match status" value="1"/>
</dbReference>
<dbReference type="NCBIfam" id="NF008183">
    <property type="entry name" value="PRK10933.1"/>
    <property type="match status" value="1"/>
</dbReference>
<gene>
    <name evidence="6" type="ORF">HKD39_03390</name>
</gene>
<evidence type="ECO:0000256" key="3">
    <source>
        <dbReference type="ARBA" id="ARBA00023295"/>
    </source>
</evidence>
<dbReference type="Gene3D" id="3.90.400.10">
    <property type="entry name" value="Oligo-1,6-glucosidase, Domain 2"/>
    <property type="match status" value="1"/>
</dbReference>
<protein>
    <submittedName>
        <fullName evidence="6">Alpha-glucosidase</fullName>
    </submittedName>
</protein>
<dbReference type="InterPro" id="IPR006047">
    <property type="entry name" value="GH13_cat_dom"/>
</dbReference>
<dbReference type="Pfam" id="PF16657">
    <property type="entry name" value="Malt_amylase_C"/>
    <property type="match status" value="1"/>
</dbReference>